<feature type="compositionally biased region" description="Low complexity" evidence="1">
    <location>
        <begin position="298"/>
        <end position="314"/>
    </location>
</feature>
<feature type="compositionally biased region" description="Pro residues" evidence="1">
    <location>
        <begin position="2607"/>
        <end position="2621"/>
    </location>
</feature>
<name>A0A8J2WFJ3_9STRA</name>
<protein>
    <submittedName>
        <fullName evidence="2">Uncharacterized protein</fullName>
    </submittedName>
</protein>
<feature type="compositionally biased region" description="Polar residues" evidence="1">
    <location>
        <begin position="198"/>
        <end position="227"/>
    </location>
</feature>
<keyword evidence="3" id="KW-1185">Reference proteome</keyword>
<feature type="region of interest" description="Disordered" evidence="1">
    <location>
        <begin position="42"/>
        <end position="441"/>
    </location>
</feature>
<feature type="compositionally biased region" description="Low complexity" evidence="1">
    <location>
        <begin position="2784"/>
        <end position="2796"/>
    </location>
</feature>
<feature type="compositionally biased region" description="Acidic residues" evidence="1">
    <location>
        <begin position="3166"/>
        <end position="3195"/>
    </location>
</feature>
<evidence type="ECO:0000313" key="3">
    <source>
        <dbReference type="Proteomes" id="UP000789595"/>
    </source>
</evidence>
<evidence type="ECO:0000313" key="2">
    <source>
        <dbReference type="EMBL" id="CAH0366480.1"/>
    </source>
</evidence>
<dbReference type="Proteomes" id="UP000789595">
    <property type="component" value="Unassembled WGS sequence"/>
</dbReference>
<organism evidence="2 3">
    <name type="scientific">Pelagomonas calceolata</name>
    <dbReference type="NCBI Taxonomy" id="35677"/>
    <lineage>
        <taxon>Eukaryota</taxon>
        <taxon>Sar</taxon>
        <taxon>Stramenopiles</taxon>
        <taxon>Ochrophyta</taxon>
        <taxon>Pelagophyceae</taxon>
        <taxon>Pelagomonadales</taxon>
        <taxon>Pelagomonadaceae</taxon>
        <taxon>Pelagomonas</taxon>
    </lineage>
</organism>
<evidence type="ECO:0000256" key="1">
    <source>
        <dbReference type="SAM" id="MobiDB-lite"/>
    </source>
</evidence>
<feature type="compositionally biased region" description="Pro residues" evidence="1">
    <location>
        <begin position="393"/>
        <end position="434"/>
    </location>
</feature>
<feature type="region of interest" description="Disordered" evidence="1">
    <location>
        <begin position="2541"/>
        <end position="2630"/>
    </location>
</feature>
<feature type="compositionally biased region" description="Low complexity" evidence="1">
    <location>
        <begin position="2545"/>
        <end position="2606"/>
    </location>
</feature>
<comment type="caution">
    <text evidence="2">The sequence shown here is derived from an EMBL/GenBank/DDBJ whole genome shotgun (WGS) entry which is preliminary data.</text>
</comment>
<feature type="compositionally biased region" description="Polar residues" evidence="1">
    <location>
        <begin position="112"/>
        <end position="132"/>
    </location>
</feature>
<sequence length="3278" mass="348461">MEVRREARPPGLAPERRRPYWLAVCSAALVIAASVGAAHGTVRHRETGGTRGGDALRRPATRARASDGESAAVAAAGTSAAARAPSRRDAADAARPSAQRDAVSKALGDVSYSKTGTAPPSISAAPSYNPTYQPSPAPSVTPSPTDLPSYMPTTPGPTGVPTANPSGRPSPLPSYAPTTARPSDQPTPAPSHKPTISPEPTQTFAPTYEPTSSVPSAAPSYQPTTVRPSAAPSEAPSYTPTAAPTYSREPSAAPSYVPTTGAPSSSTPTKLPSTYAPSYVPSPLPSYSQPPTHVPSYSPSFAPTGSAAPSTAPSYLPTPLPSTAIPSYEPTPMATEPTYAPSKTPTAPSFYPTPAPSRAPTKIPTPAPSSSFSPSYTPTSAPTSKPSAVPSSIPSPLPSTPMPSAAPTPIPSPQPSGIPSPEPTYSRPPSPSPSSLPTQVPTKWQCHLSEEDFATSMQYKVYASCPWSAATVESTPIKYSADCISPPAGHPDHGTTRTPEECAFGPCATCGHYDTCDGVWQSNATYADCVTCTEGYELDVLYDDCTGVCVPSGVALNPLLSHGSCRCFSENQAAQGISALGSGTCAPTAAPSGTPTVPPTPFDGTTETTILVNASIVLEGVAEPLEINMAGPRLEALQTVLIESAAKHNVVINGTRAVTKMKASSYKGATRIDYSFYTWITEEGVRNRTATNIMAREWLVSYKSNLVTQCEDGTMNDILEDHAWTAEYTANSTLTQQLLFEHEWRPHHVTEVDTTSMNLDTTLRVTMTSSLKFNSSSLDADAFNNDATSVSQFKEVISRVWPNVTADAVEDVVAEEETEKKLVRIRYSFDDYVVAHGATVNDAQNKSDEYKTSFVSRSKNQATNGKLQTHISDVCSGNRRRLQSSAFSSAQADPVACAAAIETETVSEVEVMNTAPSPNPTLSPTLSHAPTTYTPTTAQPSATPSYVPTTYEPTLSPTKYCGDDVCWADQSVKEFDCDKHTDPIQVLEAEGSSIYSLREWSSTGDFELIHELDYFDGHVNAVGMYEGPFDGTQYALGAFTEDPDNDDAISYLCRFDNKRKVCFDDQPLHLLKPNAGAVLGLDYYYGLNLGRDAASRGLYWVENIHNLYTQSHENAALEISEDLYGGGVYDFTAIVEDGRDVFDDDYNKDGKYLVGLADDASLIVIHVAASGAPDAYAVLDTEVDWALAPTPEPVPVPSPTASPDEETYSYEYSYAVPSLDCFNESLTAFACQLDLYPDDDAAMLEALQDPTLMGDDDRWNASGSDDDVSLSDDVTSCVDVQADAGFAEQCAAQPQIVQDACGDKYDAFTECVYEAWALEAGLDCDLDCDQVSRRRKLGVLDWARRLFSPSTTRPSTTPNVIRRRARDAALDVLRGPPPTTSRRNLKNVKDVQGAFTDVKFGAAYSYRWREDDPRWLVLFSENGGRGLFQLETDAEIKIPKSCWNKASDKLAKHERCGETAQLMYVGPSSISDKNDGLNCYEGGFLQPAPTNSPTEAPCLDRICWETNRNKVQAFDCENHPYPIQIFKYSDSDYYSVKELDQASGAYNDVFDLTWFDGHINAAALYDAGEDGQFAFASMGGELCRFDASDKVCFDTELQLGGKPNVGAIIDTTYYYARSLGDGKSTGRAIYTVDGLQHDAPTFYDDVLVEFSEDVISGKILDFAGVKEDAGGVCVTTACDGRYLLGLAKDFSLVLVRINGDSHLPEAYAYLPSYVDWSLAQAAFGANFTGVTETQEGFGAAYAYEINAVNLRVFFTANAGEGLFEVVLPIDVDALDGCWNEGTDRSEHSACASAPAGTSVVVWAGPSDSTSSNDGLNCKDGMGRPTPQPTHSRPPTSSQPSRMPTPQPSYEPTPKPSPQPTPMPTSFMYPRWEDDSVQPWDCAEHNWPLQILKEEGASSYSLEELDTTTGLYNKLYDMPNDPSHVNAAAMHIGAQEIYDDDFPTVYTMMAAIDGHLCRFDSNTSICFETALEEKKPNSGAILSNTYFYGKSIGKYGGERFYYVEDINTDTPKFHDDYKFKVSNSLFAGQILDVSAALEIGDEIVEDGQAGMQYLIGMGGNYEVFVVRIGPTGEPEAYAVVPSDVVPPGSERAVPGLIEGVAGGTNYGNIGVACSSPLNEFVENFAFASADDCWSSCAAAHGEALVAVTFYPADNGCYCQDDCTCLEACDDCELVARQGMQPPDNCASGDAQYSYSYACGEEESAVLACMFDAQASGTVLDDDFYVGTDDDPTDDDGVVVETCADVQGAPFFVESCASAPAVCGDLVQRHTECLYEHQAAEVLGLNCSLNCSSTLAPTPAPVAAPATPAPVAGPAPVNTPTPAPVAGAAPATPAPVHTAFTEGAGTCYYGQVGVAEGAECDVDEATCGSGGGTWYAPDYIVTSPNGGTGCCLCDAGCDHSLEDASAPLRPEGGCDYIDAERRRRLQRAPPLRRRLEDATTATAAPTAMAGTARAETSFGASFMYRNDYETRLFFASNDGAGLFELILPVVVPDDCWNADKDWEDHVQCSSSVAALVRRSDAAEAASNDGLNCPLGGGPAISRYSSDAPTITPVPSSSPYPTTAAPTASLAPTTPSPTTAQPTPQPSTAAPSLAGSRAPTTAYPTATPTTPAPSATPTPRPTPMPTTATPTSSATTQGLFALQLVVDYGDLTEADGDVLCQAVLASLELAAGTDCEQVTFEPVSGRRRLQATGYVVTIVLEATYHPSSEDDISSRLVGQLQDSLGDGSFTAALETAAAGTDSSLASLSYADLESGVLVDETNQILDEALAADPGQALVFTWTPTPKPTLTRSPTPSPTKASVQSAPPTSLADYQASKASGGASADAAGTDAVIGSLIAVIFVVMVGYAGFQHHRQKQLEQEEKEGIEAGHFEGDEADPDFACEDVDPAKAVPIDDVEAPTEDDSRSFKSSEAMDSDVFFHQLMEQTAQASELASLPEGSAFEPSVVASEVGDDEWDAMLNDVDDEESTETWNEDLASTLLFKLAQGDCEEGFATRDRLAQALQERPDLLDMLGIMGISGDEIEFFLETIESDGDVVSRSQFLRVLERWRKSDTHSDSGTVSSKGLADLPPPAPPPRKMQPPAHPPPPGPPTPAGPVVDDDAASSATGPDVASRLFPPASPENAQEAEPLDSEDAELAKLAAMDARFAPPAPALPARPADADGGEAPPPGDDDDDEAPPPGDDDEDEAPPPDDDDDEAEPPPAGPGGAPFSPDMSLLQFTRRRRSAILAPGRRPPPPPPARGAWSPSALFRPPSPDNLVAPAYERFRRARDNSPSDASPSPK</sequence>
<gene>
    <name evidence="2" type="ORF">PECAL_1P29760</name>
</gene>
<feature type="region of interest" description="Disordered" evidence="1">
    <location>
        <begin position="1801"/>
        <end position="1869"/>
    </location>
</feature>
<feature type="compositionally biased region" description="Low complexity" evidence="1">
    <location>
        <begin position="368"/>
        <end position="392"/>
    </location>
</feature>
<dbReference type="PANTHER" id="PTHR24216">
    <property type="entry name" value="PAXILLIN-RELATED"/>
    <property type="match status" value="1"/>
</dbReference>
<accession>A0A8J2WFJ3</accession>
<dbReference type="PANTHER" id="PTHR24216:SF65">
    <property type="entry name" value="PAXILLIN-LIKE PROTEIN 1"/>
    <property type="match status" value="1"/>
</dbReference>
<reference evidence="2" key="1">
    <citation type="submission" date="2021-11" db="EMBL/GenBank/DDBJ databases">
        <authorList>
            <consortium name="Genoscope - CEA"/>
            <person name="William W."/>
        </authorList>
    </citation>
    <scope>NUCLEOTIDE SEQUENCE</scope>
</reference>
<feature type="region of interest" description="Disordered" evidence="1">
    <location>
        <begin position="2777"/>
        <end position="2810"/>
    </location>
</feature>
<feature type="compositionally biased region" description="Polar residues" evidence="1">
    <location>
        <begin position="1828"/>
        <end position="1841"/>
    </location>
</feature>
<dbReference type="EMBL" id="CAKKNE010000001">
    <property type="protein sequence ID" value="CAH0366480.1"/>
    <property type="molecule type" value="Genomic_DNA"/>
</dbReference>
<feature type="compositionally biased region" description="Pro residues" evidence="1">
    <location>
        <begin position="351"/>
        <end position="367"/>
    </location>
</feature>
<proteinExistence type="predicted"/>
<feature type="compositionally biased region" description="Pro residues" evidence="1">
    <location>
        <begin position="1842"/>
        <end position="1862"/>
    </location>
</feature>
<feature type="region of interest" description="Disordered" evidence="1">
    <location>
        <begin position="3047"/>
        <end position="3254"/>
    </location>
</feature>
<feature type="compositionally biased region" description="Low complexity" evidence="1">
    <location>
        <begin position="258"/>
        <end position="291"/>
    </location>
</feature>
<feature type="compositionally biased region" description="Pro residues" evidence="1">
    <location>
        <begin position="3065"/>
        <end position="3090"/>
    </location>
</feature>
<feature type="compositionally biased region" description="Low complexity" evidence="1">
    <location>
        <begin position="68"/>
        <end position="84"/>
    </location>
</feature>
<feature type="compositionally biased region" description="Low complexity" evidence="1">
    <location>
        <begin position="152"/>
        <end position="162"/>
    </location>
</feature>